<dbReference type="InterPro" id="IPR045078">
    <property type="entry name" value="TST/MPST-like"/>
</dbReference>
<dbReference type="PANTHER" id="PTHR11364:SF27">
    <property type="entry name" value="SULFURTRANSFERASE"/>
    <property type="match status" value="1"/>
</dbReference>
<feature type="region of interest" description="Disordered" evidence="3">
    <location>
        <begin position="195"/>
        <end position="218"/>
    </location>
</feature>
<dbReference type="InterPro" id="IPR036873">
    <property type="entry name" value="Rhodanese-like_dom_sf"/>
</dbReference>
<keyword evidence="6" id="KW-1185">Reference proteome</keyword>
<keyword evidence="5" id="KW-0670">Pyruvate</keyword>
<feature type="domain" description="Rhodanese" evidence="4">
    <location>
        <begin position="175"/>
        <end position="286"/>
    </location>
</feature>
<dbReference type="SMART" id="SM00450">
    <property type="entry name" value="RHOD"/>
    <property type="match status" value="2"/>
</dbReference>
<keyword evidence="2" id="KW-0677">Repeat</keyword>
<feature type="region of interest" description="Disordered" evidence="3">
    <location>
        <begin position="64"/>
        <end position="83"/>
    </location>
</feature>
<comment type="caution">
    <text evidence="5">The sequence shown here is derived from an EMBL/GenBank/DDBJ whole genome shotgun (WGS) entry which is preliminary data.</text>
</comment>
<evidence type="ECO:0000256" key="2">
    <source>
        <dbReference type="ARBA" id="ARBA00022737"/>
    </source>
</evidence>
<dbReference type="PROSITE" id="PS00380">
    <property type="entry name" value="RHODANESE_1"/>
    <property type="match status" value="1"/>
</dbReference>
<proteinExistence type="predicted"/>
<gene>
    <name evidence="5" type="ORF">FHX73_111352</name>
</gene>
<dbReference type="PANTHER" id="PTHR11364">
    <property type="entry name" value="THIOSULFATE SULFERTANSFERASE"/>
    <property type="match status" value="1"/>
</dbReference>
<evidence type="ECO:0000256" key="1">
    <source>
        <dbReference type="ARBA" id="ARBA00022679"/>
    </source>
</evidence>
<evidence type="ECO:0000313" key="5">
    <source>
        <dbReference type="EMBL" id="TWF97566.1"/>
    </source>
</evidence>
<dbReference type="GO" id="GO:0004792">
    <property type="term" value="F:thiosulfate-cyanide sulfurtransferase activity"/>
    <property type="evidence" value="ECO:0007669"/>
    <property type="project" value="InterPro"/>
</dbReference>
<keyword evidence="1 5" id="KW-0808">Transferase</keyword>
<feature type="region of interest" description="Disordered" evidence="3">
    <location>
        <begin position="273"/>
        <end position="292"/>
    </location>
</feature>
<reference evidence="5 6" key="1">
    <citation type="submission" date="2019-06" db="EMBL/GenBank/DDBJ databases">
        <title>Sequencing the genomes of 1000 actinobacteria strains.</title>
        <authorList>
            <person name="Klenk H.-P."/>
        </authorList>
    </citation>
    <scope>NUCLEOTIDE SEQUENCE [LARGE SCALE GENOMIC DNA]</scope>
    <source>
        <strain evidence="5 6">DSM 44826</strain>
    </source>
</reference>
<dbReference type="SUPFAM" id="SSF52821">
    <property type="entry name" value="Rhodanese/Cell cycle control phosphatase"/>
    <property type="match status" value="2"/>
</dbReference>
<dbReference type="AlphaFoldDB" id="A0A561UDY8"/>
<dbReference type="Pfam" id="PF00581">
    <property type="entry name" value="Rhodanese"/>
    <property type="match status" value="2"/>
</dbReference>
<dbReference type="CDD" id="cd01448">
    <property type="entry name" value="TST_Repeat_1"/>
    <property type="match status" value="1"/>
</dbReference>
<dbReference type="Gene3D" id="3.40.250.10">
    <property type="entry name" value="Rhodanese-like domain"/>
    <property type="match status" value="2"/>
</dbReference>
<feature type="domain" description="Rhodanese" evidence="4">
    <location>
        <begin position="22"/>
        <end position="147"/>
    </location>
</feature>
<dbReference type="EMBL" id="VIWT01000001">
    <property type="protein sequence ID" value="TWF97566.1"/>
    <property type="molecule type" value="Genomic_DNA"/>
</dbReference>
<evidence type="ECO:0000259" key="4">
    <source>
        <dbReference type="PROSITE" id="PS50206"/>
    </source>
</evidence>
<sequence length="292" mass="30347">MADMDKTSPLIGVAELAEALAGDRPPALLDIRYVLPAAGPSTETGADQYAAGHLPGAHFVDLERDLAAPPGPPGDGGRHPLPDPELLGAALRRAGVSADRPVVVYDGGPATSAARAWWLLRWAGHQEVRVLDGGLAAWRSAGHPVTGELPQAAAGDFKPVPASLPTLDKESAGELARTGLLLDSRAGERYRGEVEPLDPRAGHIPGAVSAPTFENNAPDGRFRPVAELAERFRELGADGVPVVGVYCGSGVTAAHNVLALELAGYPTVLYPGSWSEWSSDPERPAATGPERG</sequence>
<dbReference type="InterPro" id="IPR001307">
    <property type="entry name" value="Thiosulphate_STrfase_CS"/>
</dbReference>
<evidence type="ECO:0000256" key="3">
    <source>
        <dbReference type="SAM" id="MobiDB-lite"/>
    </source>
</evidence>
<evidence type="ECO:0000313" key="6">
    <source>
        <dbReference type="Proteomes" id="UP000317940"/>
    </source>
</evidence>
<dbReference type="InterPro" id="IPR001763">
    <property type="entry name" value="Rhodanese-like_dom"/>
</dbReference>
<organism evidence="5 6">
    <name type="scientific">Kitasatospora viridis</name>
    <dbReference type="NCBI Taxonomy" id="281105"/>
    <lineage>
        <taxon>Bacteria</taxon>
        <taxon>Bacillati</taxon>
        <taxon>Actinomycetota</taxon>
        <taxon>Actinomycetes</taxon>
        <taxon>Kitasatosporales</taxon>
        <taxon>Streptomycetaceae</taxon>
        <taxon>Kitasatospora</taxon>
    </lineage>
</organism>
<accession>A0A561UDY8</accession>
<dbReference type="PROSITE" id="PS50206">
    <property type="entry name" value="RHODANESE_3"/>
    <property type="match status" value="2"/>
</dbReference>
<protein>
    <submittedName>
        <fullName evidence="5">Thiosulfate/3-mercaptopyruvate sulfurtransferase</fullName>
    </submittedName>
</protein>
<dbReference type="Proteomes" id="UP000317940">
    <property type="component" value="Unassembled WGS sequence"/>
</dbReference>
<dbReference type="CDD" id="cd01449">
    <property type="entry name" value="TST_Repeat_2"/>
    <property type="match status" value="1"/>
</dbReference>
<name>A0A561UDY8_9ACTN</name>